<evidence type="ECO:0000256" key="1">
    <source>
        <dbReference type="SAM" id="Phobius"/>
    </source>
</evidence>
<protein>
    <submittedName>
        <fullName evidence="2">Uncharacterized protein</fullName>
    </submittedName>
</protein>
<feature type="transmembrane region" description="Helical" evidence="1">
    <location>
        <begin position="6"/>
        <end position="29"/>
    </location>
</feature>
<organism evidence="2 3">
    <name type="scientific">Bacillus lumedeiriae</name>
    <dbReference type="NCBI Taxonomy" id="3058829"/>
    <lineage>
        <taxon>Bacteria</taxon>
        <taxon>Bacillati</taxon>
        <taxon>Bacillota</taxon>
        <taxon>Bacilli</taxon>
        <taxon>Bacillales</taxon>
        <taxon>Bacillaceae</taxon>
        <taxon>Bacillus</taxon>
    </lineage>
</organism>
<reference evidence="2 3" key="1">
    <citation type="submission" date="2023-07" db="EMBL/GenBank/DDBJ databases">
        <title>Bacillus lucianemedeirus sp. nov, a new species isolated from an immunobiological production facility.</title>
        <authorList>
            <person name="Costa L.V."/>
            <person name="Miranda R.V.S.L."/>
            <person name="Brandao M.L.L."/>
            <person name="Reis C.M.F."/>
            <person name="Frazao A.M."/>
            <person name="Cruz F.V."/>
            <person name="Baio P.V.P."/>
            <person name="Veras J.F.C."/>
            <person name="Ramos J.N."/>
            <person name="Vieira V."/>
        </authorList>
    </citation>
    <scope>NUCLEOTIDE SEQUENCE [LARGE SCALE GENOMIC DNA]</scope>
    <source>
        <strain evidence="2 3">B190/17</strain>
    </source>
</reference>
<name>A0ABW8IC34_9BACI</name>
<feature type="transmembrane region" description="Helical" evidence="1">
    <location>
        <begin position="152"/>
        <end position="173"/>
    </location>
</feature>
<keyword evidence="3" id="KW-1185">Reference proteome</keyword>
<proteinExistence type="predicted"/>
<dbReference type="EMBL" id="JAUIYO010000008">
    <property type="protein sequence ID" value="MFK2826249.1"/>
    <property type="molecule type" value="Genomic_DNA"/>
</dbReference>
<feature type="transmembrane region" description="Helical" evidence="1">
    <location>
        <begin position="67"/>
        <end position="85"/>
    </location>
</feature>
<feature type="transmembrane region" description="Helical" evidence="1">
    <location>
        <begin position="36"/>
        <end position="55"/>
    </location>
</feature>
<evidence type="ECO:0000313" key="3">
    <source>
        <dbReference type="Proteomes" id="UP001619911"/>
    </source>
</evidence>
<dbReference type="RefSeq" id="WP_404317326.1">
    <property type="nucleotide sequence ID" value="NZ_JAUIYO010000008.1"/>
</dbReference>
<sequence>MNFIAWIIVVCEAAFWAVIIAGLTTRYLFKQKKLGLLLLALTPVIDLILIVITGIDLAGGATATQAHALAAVYIGVSISFGKSMIQWADERFLYHVVKQRPKPEKKYGMDYAKHYFAGWLRHVAAYLIGATVLAGLIFWIEAPSRTEALSGMLKIWSLVLGIDLLIAMSNFVWPKKARV</sequence>
<comment type="caution">
    <text evidence="2">The sequence shown here is derived from an EMBL/GenBank/DDBJ whole genome shotgun (WGS) entry which is preliminary data.</text>
</comment>
<evidence type="ECO:0000313" key="2">
    <source>
        <dbReference type="EMBL" id="MFK2826249.1"/>
    </source>
</evidence>
<dbReference type="Proteomes" id="UP001619911">
    <property type="component" value="Unassembled WGS sequence"/>
</dbReference>
<accession>A0ABW8IC34</accession>
<feature type="transmembrane region" description="Helical" evidence="1">
    <location>
        <begin position="123"/>
        <end position="140"/>
    </location>
</feature>
<gene>
    <name evidence="2" type="ORF">QYG89_11290</name>
</gene>
<keyword evidence="1" id="KW-1133">Transmembrane helix</keyword>
<keyword evidence="1" id="KW-0812">Transmembrane</keyword>
<keyword evidence="1" id="KW-0472">Membrane</keyword>